<name>A0A101M4J8_PICGL</name>
<keyword evidence="2" id="KW-0812">Transmembrane</keyword>
<dbReference type="EMBL" id="LKAM01000001">
    <property type="protein sequence ID" value="KUM50742.1"/>
    <property type="molecule type" value="Genomic_DNA"/>
</dbReference>
<organism evidence="3">
    <name type="scientific">Picea glauca</name>
    <name type="common">White spruce</name>
    <name type="synonym">Pinus glauca</name>
    <dbReference type="NCBI Taxonomy" id="3330"/>
    <lineage>
        <taxon>Eukaryota</taxon>
        <taxon>Viridiplantae</taxon>
        <taxon>Streptophyta</taxon>
        <taxon>Embryophyta</taxon>
        <taxon>Tracheophyta</taxon>
        <taxon>Spermatophyta</taxon>
        <taxon>Pinopsida</taxon>
        <taxon>Pinidae</taxon>
        <taxon>Conifers I</taxon>
        <taxon>Pinales</taxon>
        <taxon>Pinaceae</taxon>
        <taxon>Picea</taxon>
    </lineage>
</organism>
<protein>
    <submittedName>
        <fullName evidence="3">Uncharacterized protein</fullName>
    </submittedName>
</protein>
<comment type="caution">
    <text evidence="3">The sequence shown here is derived from an EMBL/GenBank/DDBJ whole genome shotgun (WGS) entry which is preliminary data.</text>
</comment>
<sequence length="82" mass="9556">MTDCSDKVETKHTRTQKVSDYSARVRRRQTDPSLCATRPPSPIGWMSDFIPYFPIFFHSMPHLLVVSGVIIYTLYTLFIQFI</sequence>
<keyword evidence="2" id="KW-1133">Transmembrane helix</keyword>
<feature type="region of interest" description="Disordered" evidence="1">
    <location>
        <begin position="1"/>
        <end position="34"/>
    </location>
</feature>
<reference evidence="3" key="1">
    <citation type="journal article" date="2015" name="Genome Biol. Evol.">
        <title>Organellar Genomes of White Spruce (Picea glauca): Assembly and Annotation.</title>
        <authorList>
            <person name="Jackman S.D."/>
            <person name="Warren R.L."/>
            <person name="Gibb E.A."/>
            <person name="Vandervalk B.P."/>
            <person name="Mohamadi H."/>
            <person name="Chu J."/>
            <person name="Raymond A."/>
            <person name="Pleasance S."/>
            <person name="Coope R."/>
            <person name="Wildung M.R."/>
            <person name="Ritland C.E."/>
            <person name="Bousquet J."/>
            <person name="Jones S.J."/>
            <person name="Bohlmann J."/>
            <person name="Birol I."/>
        </authorList>
    </citation>
    <scope>NUCLEOTIDE SEQUENCE [LARGE SCALE GENOMIC DNA]</scope>
    <source>
        <tissue evidence="3">Flushing bud</tissue>
    </source>
</reference>
<evidence type="ECO:0000256" key="1">
    <source>
        <dbReference type="SAM" id="MobiDB-lite"/>
    </source>
</evidence>
<evidence type="ECO:0000256" key="2">
    <source>
        <dbReference type="SAM" id="Phobius"/>
    </source>
</evidence>
<feature type="transmembrane region" description="Helical" evidence="2">
    <location>
        <begin position="55"/>
        <end position="78"/>
    </location>
</feature>
<keyword evidence="2" id="KW-0472">Membrane</keyword>
<dbReference type="AlphaFoldDB" id="A0A101M4J8"/>
<keyword evidence="3" id="KW-0496">Mitochondrion</keyword>
<gene>
    <name evidence="3" type="ORF">ABT39_MTgene586</name>
</gene>
<proteinExistence type="predicted"/>
<evidence type="ECO:0000313" key="3">
    <source>
        <dbReference type="EMBL" id="KUM50742.1"/>
    </source>
</evidence>
<geneLocation type="mitochondrion" evidence="3"/>
<feature type="compositionally biased region" description="Basic and acidic residues" evidence="1">
    <location>
        <begin position="1"/>
        <end position="12"/>
    </location>
</feature>
<accession>A0A101M4J8</accession>